<evidence type="ECO:0000313" key="3">
    <source>
        <dbReference type="Proteomes" id="UP000265618"/>
    </source>
</evidence>
<accession>A0A391NXW2</accession>
<dbReference type="AlphaFoldDB" id="A0A391NXW2"/>
<protein>
    <submittedName>
        <fullName evidence="2">Uncharacterized protein</fullName>
    </submittedName>
</protein>
<feature type="compositionally biased region" description="Basic and acidic residues" evidence="1">
    <location>
        <begin position="367"/>
        <end position="392"/>
    </location>
</feature>
<dbReference type="EMBL" id="BDIP01005634">
    <property type="protein sequence ID" value="GCA63948.1"/>
    <property type="molecule type" value="Genomic_DNA"/>
</dbReference>
<feature type="region of interest" description="Disordered" evidence="1">
    <location>
        <begin position="229"/>
        <end position="268"/>
    </location>
</feature>
<reference evidence="2 3" key="1">
    <citation type="journal article" date="2018" name="PLoS ONE">
        <title>The draft genome of Kipferlia bialata reveals reductive genome evolution in fornicate parasites.</title>
        <authorList>
            <person name="Tanifuji G."/>
            <person name="Takabayashi S."/>
            <person name="Kume K."/>
            <person name="Takagi M."/>
            <person name="Nakayama T."/>
            <person name="Kamikawa R."/>
            <person name="Inagaki Y."/>
            <person name="Hashimoto T."/>
        </authorList>
    </citation>
    <scope>NUCLEOTIDE SEQUENCE [LARGE SCALE GENOMIC DNA]</scope>
    <source>
        <strain evidence="2">NY0173</strain>
    </source>
</reference>
<dbReference type="Gene3D" id="1.10.287.1490">
    <property type="match status" value="1"/>
</dbReference>
<feature type="region of interest" description="Disordered" evidence="1">
    <location>
        <begin position="367"/>
        <end position="401"/>
    </location>
</feature>
<comment type="caution">
    <text evidence="2">The sequence shown here is derived from an EMBL/GenBank/DDBJ whole genome shotgun (WGS) entry which is preliminary data.</text>
</comment>
<feature type="non-terminal residue" evidence="2">
    <location>
        <position position="1"/>
    </location>
</feature>
<proteinExistence type="predicted"/>
<feature type="compositionally biased region" description="Polar residues" evidence="1">
    <location>
        <begin position="123"/>
        <end position="140"/>
    </location>
</feature>
<dbReference type="Proteomes" id="UP000265618">
    <property type="component" value="Unassembled WGS sequence"/>
</dbReference>
<feature type="compositionally biased region" description="Basic and acidic residues" evidence="1">
    <location>
        <begin position="238"/>
        <end position="252"/>
    </location>
</feature>
<gene>
    <name evidence="2" type="ORF">KIPB_012606</name>
</gene>
<evidence type="ECO:0000313" key="2">
    <source>
        <dbReference type="EMBL" id="GCA63948.1"/>
    </source>
</evidence>
<feature type="compositionally biased region" description="Basic and acidic residues" evidence="1">
    <location>
        <begin position="104"/>
        <end position="121"/>
    </location>
</feature>
<evidence type="ECO:0000256" key="1">
    <source>
        <dbReference type="SAM" id="MobiDB-lite"/>
    </source>
</evidence>
<sequence length="469" mass="51562">MTGLDTAVWLERYHKDSLTRVAAEEHILVRSLSSPPDETTSLPPLVSLGLASDYQALLELVTPRGLPQVLTRERVDGLRRQMQRGGASVEQPEAKQSQPCGHCASRDREVDTLRQQVKDLRANGTSQQSAPNTSSGTDTPTRGGPGQGGVPASAPSTEERVKDVRQDTARRVCLAQAAMGKAPKDQAAQLKKQLDATIQDLSRVSLLKIQRETALKERVASLQRELDALNQQSSTDGPSDRHAASVRSESRVRGGPAGPSASGATDHTQSLRAEISTLRSQVHALTNDKAALQHQVSDGQRGYTTLHTQAQALTRRLTDMTREKERLEYKWGGKVQKLREAEDSARQAEKKAREWSAYADRVKTQLEQAKRENQEMRDKLQEGAHREQKVKPSDGVYDTESANPTSLQFAYSAMLTTTLASIKAGIKVKRKTPEWEELAGGWLDLVGEWKGNVPKSHLANGIFHEVIGQ</sequence>
<feature type="region of interest" description="Disordered" evidence="1">
    <location>
        <begin position="80"/>
        <end position="165"/>
    </location>
</feature>
<keyword evidence="3" id="KW-1185">Reference proteome</keyword>
<name>A0A391NXW2_9EUKA</name>
<organism evidence="2 3">
    <name type="scientific">Kipferlia bialata</name>
    <dbReference type="NCBI Taxonomy" id="797122"/>
    <lineage>
        <taxon>Eukaryota</taxon>
        <taxon>Metamonada</taxon>
        <taxon>Carpediemonas-like organisms</taxon>
        <taxon>Kipferlia</taxon>
    </lineage>
</organism>